<feature type="transmembrane region" description="Helical" evidence="7">
    <location>
        <begin position="125"/>
        <end position="149"/>
    </location>
</feature>
<feature type="transmembrane region" description="Helical" evidence="7">
    <location>
        <begin position="345"/>
        <end position="365"/>
    </location>
</feature>
<dbReference type="OrthoDB" id="181905at2"/>
<dbReference type="EMBL" id="VRLR01000004">
    <property type="protein sequence ID" value="TXK81123.1"/>
    <property type="molecule type" value="Genomic_DNA"/>
</dbReference>
<dbReference type="AlphaFoldDB" id="A0A5C8LY92"/>
<keyword evidence="3" id="KW-1003">Cell membrane</keyword>
<feature type="transmembrane region" description="Helical" evidence="7">
    <location>
        <begin position="251"/>
        <end position="279"/>
    </location>
</feature>
<evidence type="ECO:0000256" key="1">
    <source>
        <dbReference type="ARBA" id="ARBA00004651"/>
    </source>
</evidence>
<proteinExistence type="inferred from homology"/>
<dbReference type="GO" id="GO:0008643">
    <property type="term" value="P:carbohydrate transport"/>
    <property type="evidence" value="ECO:0007669"/>
    <property type="project" value="InterPro"/>
</dbReference>
<evidence type="ECO:0000256" key="7">
    <source>
        <dbReference type="SAM" id="Phobius"/>
    </source>
</evidence>
<evidence type="ECO:0000256" key="2">
    <source>
        <dbReference type="ARBA" id="ARBA00009617"/>
    </source>
</evidence>
<evidence type="ECO:0000313" key="9">
    <source>
        <dbReference type="Proteomes" id="UP000321814"/>
    </source>
</evidence>
<evidence type="ECO:0000313" key="8">
    <source>
        <dbReference type="EMBL" id="TXK81123.1"/>
    </source>
</evidence>
<dbReference type="GO" id="GO:0005886">
    <property type="term" value="C:plasma membrane"/>
    <property type="evidence" value="ECO:0007669"/>
    <property type="project" value="UniProtKB-SubCell"/>
</dbReference>
<keyword evidence="5 7" id="KW-1133">Transmembrane helix</keyword>
<organism evidence="8 9">
    <name type="scientific">Rheinheimera tangshanensis</name>
    <dbReference type="NCBI Taxonomy" id="400153"/>
    <lineage>
        <taxon>Bacteria</taxon>
        <taxon>Pseudomonadati</taxon>
        <taxon>Pseudomonadota</taxon>
        <taxon>Gammaproteobacteria</taxon>
        <taxon>Chromatiales</taxon>
        <taxon>Chromatiaceae</taxon>
        <taxon>Rheinheimera</taxon>
    </lineage>
</organism>
<evidence type="ECO:0000256" key="5">
    <source>
        <dbReference type="ARBA" id="ARBA00022989"/>
    </source>
</evidence>
<feature type="transmembrane region" description="Helical" evidence="7">
    <location>
        <begin position="429"/>
        <end position="451"/>
    </location>
</feature>
<sequence length="479" mass="52829">MAKPLHQNITVSTSTSELIRVSGTQKLALGAGFFAMFFAQQSVSVLAIPFYQMTLGVDPFLLGLALTLPLLLGTLLGPWVGHLSDHHHSRFGRRRPFILIASWACCLFFGLIWMVPTGWSELAHLLYFVVFSLLFYIAATFMSVPMTCLSYEMSPDYHQRTEIMGFTTYFLKLGSLLYQWLFPLAQLAIFSSVFVGIRYVGWGVALFIFGLLGTLAACYSKEVVHRSAVTFPPVTLRQSLKTLKTNKGLRVLLLLTVLQMAGGAFTASMDYYLLVYFIAQGDIAQGAIFKGWLSMAYAAFGFLTVPLIAALSSRVGKIKALQLIYILTLFGGACKWFIFTPQGYGWIWLDALFCTAAWTAMTMLIPSMMADLCDEDELKHGQRREGVFVAIHSWVTSLSAALALLLAGLSLNLIGFNAQLSAAQNPDSILAMRVILALGTMVFAFCSLLLVRRYHLDAQASQQISLALAKTKNQGSEAI</sequence>
<dbReference type="PROSITE" id="PS00872">
    <property type="entry name" value="NA_GALACTOSIDE_SYMP"/>
    <property type="match status" value="1"/>
</dbReference>
<feature type="transmembrane region" description="Helical" evidence="7">
    <location>
        <begin position="386"/>
        <end position="409"/>
    </location>
</feature>
<keyword evidence="6 7" id="KW-0472">Membrane</keyword>
<dbReference type="InterPro" id="IPR039672">
    <property type="entry name" value="MFS_2"/>
</dbReference>
<evidence type="ECO:0000256" key="3">
    <source>
        <dbReference type="ARBA" id="ARBA00022475"/>
    </source>
</evidence>
<evidence type="ECO:0000256" key="4">
    <source>
        <dbReference type="ARBA" id="ARBA00022692"/>
    </source>
</evidence>
<dbReference type="GO" id="GO:0015293">
    <property type="term" value="F:symporter activity"/>
    <property type="evidence" value="ECO:0007669"/>
    <property type="project" value="InterPro"/>
</dbReference>
<accession>A0A5C8LY92</accession>
<name>A0A5C8LY92_9GAMM</name>
<feature type="transmembrane region" description="Helical" evidence="7">
    <location>
        <begin position="60"/>
        <end position="84"/>
    </location>
</feature>
<feature type="transmembrane region" description="Helical" evidence="7">
    <location>
        <begin position="27"/>
        <end position="48"/>
    </location>
</feature>
<feature type="transmembrane region" description="Helical" evidence="7">
    <location>
        <begin position="169"/>
        <end position="193"/>
    </location>
</feature>
<dbReference type="InterPro" id="IPR036259">
    <property type="entry name" value="MFS_trans_sf"/>
</dbReference>
<gene>
    <name evidence="8" type="ORF">FU839_08365</name>
</gene>
<protein>
    <submittedName>
        <fullName evidence="8">MFS transporter</fullName>
    </submittedName>
</protein>
<dbReference type="InterPro" id="IPR018043">
    <property type="entry name" value="Na/Gal_symport_CS"/>
</dbReference>
<feature type="transmembrane region" description="Helical" evidence="7">
    <location>
        <begin position="323"/>
        <end position="339"/>
    </location>
</feature>
<feature type="transmembrane region" description="Helical" evidence="7">
    <location>
        <begin position="96"/>
        <end position="119"/>
    </location>
</feature>
<dbReference type="PANTHER" id="PTHR11328:SF28">
    <property type="entry name" value="MAJOR FACILITATOR SUPERFAMILY DOMAIN-CONTAINING PROTEIN 12"/>
    <property type="match status" value="1"/>
</dbReference>
<comment type="subcellular location">
    <subcellularLocation>
        <location evidence="1">Cell membrane</location>
        <topology evidence="1">Multi-pass membrane protein</topology>
    </subcellularLocation>
</comment>
<reference evidence="8 9" key="1">
    <citation type="submission" date="2019-08" db="EMBL/GenBank/DDBJ databases">
        <title>Draft genome analysis of Rheinheimera tangshanensis isolated from the roots of fresh rice plants (Oryza sativa).</title>
        <authorList>
            <person name="Yu Q."/>
            <person name="Qi Y."/>
            <person name="Zhang H."/>
            <person name="Pu J."/>
        </authorList>
    </citation>
    <scope>NUCLEOTIDE SEQUENCE [LARGE SCALE GENOMIC DNA]</scope>
    <source>
        <strain evidence="8 9">JA3-B52</strain>
    </source>
</reference>
<evidence type="ECO:0000256" key="6">
    <source>
        <dbReference type="ARBA" id="ARBA00023136"/>
    </source>
</evidence>
<comment type="caution">
    <text evidence="8">The sequence shown here is derived from an EMBL/GenBank/DDBJ whole genome shotgun (WGS) entry which is preliminary data.</text>
</comment>
<keyword evidence="4 7" id="KW-0812">Transmembrane</keyword>
<dbReference type="Proteomes" id="UP000321814">
    <property type="component" value="Unassembled WGS sequence"/>
</dbReference>
<dbReference type="PANTHER" id="PTHR11328">
    <property type="entry name" value="MAJOR FACILITATOR SUPERFAMILY DOMAIN-CONTAINING PROTEIN"/>
    <property type="match status" value="1"/>
</dbReference>
<dbReference type="RefSeq" id="WP_147903994.1">
    <property type="nucleotide sequence ID" value="NZ_BAAAGC010000007.1"/>
</dbReference>
<comment type="similarity">
    <text evidence="2">Belongs to the sodium:galactoside symporter (TC 2.A.2) family.</text>
</comment>
<dbReference type="Pfam" id="PF13347">
    <property type="entry name" value="MFS_2"/>
    <property type="match status" value="1"/>
</dbReference>
<feature type="transmembrane region" description="Helical" evidence="7">
    <location>
        <begin position="199"/>
        <end position="219"/>
    </location>
</feature>
<feature type="transmembrane region" description="Helical" evidence="7">
    <location>
        <begin position="291"/>
        <end position="311"/>
    </location>
</feature>
<keyword evidence="9" id="KW-1185">Reference proteome</keyword>
<dbReference type="GO" id="GO:0006814">
    <property type="term" value="P:sodium ion transport"/>
    <property type="evidence" value="ECO:0007669"/>
    <property type="project" value="InterPro"/>
</dbReference>
<dbReference type="Gene3D" id="1.20.1250.20">
    <property type="entry name" value="MFS general substrate transporter like domains"/>
    <property type="match status" value="2"/>
</dbReference>
<dbReference type="SUPFAM" id="SSF103473">
    <property type="entry name" value="MFS general substrate transporter"/>
    <property type="match status" value="1"/>
</dbReference>